<name>A0A8H4QY10_9AGAR</name>
<gene>
    <name evidence="7" type="ORF">D9613_004693</name>
</gene>
<feature type="region of interest" description="Disordered" evidence="2">
    <location>
        <begin position="698"/>
        <end position="718"/>
    </location>
</feature>
<feature type="domain" description="Glyoxal oxidase N-terminal" evidence="5">
    <location>
        <begin position="134"/>
        <end position="491"/>
    </location>
</feature>
<comment type="caution">
    <text evidence="7">The sequence shown here is derived from an EMBL/GenBank/DDBJ whole genome shotgun (WGS) entry which is preliminary data.</text>
</comment>
<dbReference type="InterPro" id="IPR015202">
    <property type="entry name" value="GO-like_E_set"/>
</dbReference>
<dbReference type="EMBL" id="JAACJL010000016">
    <property type="protein sequence ID" value="KAF4619669.1"/>
    <property type="molecule type" value="Genomic_DNA"/>
</dbReference>
<evidence type="ECO:0000256" key="4">
    <source>
        <dbReference type="SAM" id="SignalP"/>
    </source>
</evidence>
<dbReference type="InterPro" id="IPR013783">
    <property type="entry name" value="Ig-like_fold"/>
</dbReference>
<dbReference type="Proteomes" id="UP000521872">
    <property type="component" value="Unassembled WGS sequence"/>
</dbReference>
<evidence type="ECO:0000256" key="1">
    <source>
        <dbReference type="ARBA" id="ARBA00022729"/>
    </source>
</evidence>
<keyword evidence="3" id="KW-1133">Transmembrane helix</keyword>
<proteinExistence type="predicted"/>
<accession>A0A8H4QY10</accession>
<keyword evidence="1 4" id="KW-0732">Signal</keyword>
<dbReference type="SUPFAM" id="SSF50965">
    <property type="entry name" value="Galactose oxidase, central domain"/>
    <property type="match status" value="1"/>
</dbReference>
<evidence type="ECO:0000313" key="8">
    <source>
        <dbReference type="Proteomes" id="UP000521872"/>
    </source>
</evidence>
<evidence type="ECO:0000259" key="6">
    <source>
        <dbReference type="Pfam" id="PF09118"/>
    </source>
</evidence>
<evidence type="ECO:0000256" key="3">
    <source>
        <dbReference type="SAM" id="Phobius"/>
    </source>
</evidence>
<feature type="transmembrane region" description="Helical" evidence="3">
    <location>
        <begin position="669"/>
        <end position="692"/>
    </location>
</feature>
<feature type="region of interest" description="Disordered" evidence="2">
    <location>
        <begin position="763"/>
        <end position="813"/>
    </location>
</feature>
<dbReference type="InterPro" id="IPR009880">
    <property type="entry name" value="Glyoxal_oxidase_N"/>
</dbReference>
<keyword evidence="3" id="KW-0472">Membrane</keyword>
<dbReference type="CDD" id="cd02851">
    <property type="entry name" value="E_set_GO_C"/>
    <property type="match status" value="1"/>
</dbReference>
<feature type="signal peptide" evidence="4">
    <location>
        <begin position="1"/>
        <end position="22"/>
    </location>
</feature>
<dbReference type="Gene3D" id="2.130.10.80">
    <property type="entry name" value="Galactose oxidase/kelch, beta-propeller"/>
    <property type="match status" value="1"/>
</dbReference>
<feature type="compositionally biased region" description="Low complexity" evidence="2">
    <location>
        <begin position="637"/>
        <end position="654"/>
    </location>
</feature>
<dbReference type="Gene3D" id="2.60.40.10">
    <property type="entry name" value="Immunoglobulins"/>
    <property type="match status" value="1"/>
</dbReference>
<feature type="compositionally biased region" description="Low complexity" evidence="2">
    <location>
        <begin position="785"/>
        <end position="804"/>
    </location>
</feature>
<dbReference type="Pfam" id="PF09118">
    <property type="entry name" value="GO-like_E_set"/>
    <property type="match status" value="1"/>
</dbReference>
<reference evidence="7 8" key="1">
    <citation type="submission" date="2019-12" db="EMBL/GenBank/DDBJ databases">
        <authorList>
            <person name="Floudas D."/>
            <person name="Bentzer J."/>
            <person name="Ahren D."/>
            <person name="Johansson T."/>
            <person name="Persson P."/>
            <person name="Tunlid A."/>
        </authorList>
    </citation>
    <scope>NUCLEOTIDE SEQUENCE [LARGE SCALE GENOMIC DNA]</scope>
    <source>
        <strain evidence="7 8">CBS 102.39</strain>
    </source>
</reference>
<dbReference type="InterPro" id="IPR014756">
    <property type="entry name" value="Ig_E-set"/>
</dbReference>
<keyword evidence="8" id="KW-1185">Reference proteome</keyword>
<organism evidence="7 8">
    <name type="scientific">Agrocybe pediades</name>
    <dbReference type="NCBI Taxonomy" id="84607"/>
    <lineage>
        <taxon>Eukaryota</taxon>
        <taxon>Fungi</taxon>
        <taxon>Dikarya</taxon>
        <taxon>Basidiomycota</taxon>
        <taxon>Agaricomycotina</taxon>
        <taxon>Agaricomycetes</taxon>
        <taxon>Agaricomycetidae</taxon>
        <taxon>Agaricales</taxon>
        <taxon>Agaricineae</taxon>
        <taxon>Strophariaceae</taxon>
        <taxon>Agrocybe</taxon>
    </lineage>
</organism>
<dbReference type="InterPro" id="IPR037293">
    <property type="entry name" value="Gal_Oxidase_central_sf"/>
</dbReference>
<dbReference type="PANTHER" id="PTHR32208:SF21">
    <property type="entry name" value="LOW QUALITY PROTEIN: ALDEHYDE OXIDASE GLOX-LIKE"/>
    <property type="match status" value="1"/>
</dbReference>
<feature type="chain" id="PRO_5034240376" evidence="4">
    <location>
        <begin position="23"/>
        <end position="813"/>
    </location>
</feature>
<keyword evidence="3" id="KW-0812">Transmembrane</keyword>
<evidence type="ECO:0000259" key="5">
    <source>
        <dbReference type="Pfam" id="PF07250"/>
    </source>
</evidence>
<feature type="region of interest" description="Disordered" evidence="2">
    <location>
        <begin position="637"/>
        <end position="665"/>
    </location>
</feature>
<sequence length="813" mass="85867">MAPRHFKRAALCLSATLPTILAATGGTFVESGSTLVSALMMFLGNDENVYILDKAEGNAAPINGHPAWGSRWNIQTHEATAMEIKTNSFCASGMFMPDGSWASFGGNDAVTIAGKPGSQKNPDGTGAWDSVYNDFDGRRAIRTLKPCSEATGDDLTSVACNWVDEPIGTGLMMKKKRWYSAAEPLGDGTVIIIGGFVNGGYINRWFPMTDTVTQNGGAENTYEYYPAKDMDPPVVNFLTQTGGLNSYVHTYLMPSGKLLLQANVSTMLWDHENNIETPLPPMPNGVVRVYPASGATAMLPLTPANNYEPTLLFCGGIVMTDEQWGDYVSPRVQTWNIPASTDCQRLTPEPQSGAAPAYEQDDDMLEGRSMGQFIALPDGKMLVLNGVANGTAGYATGIPAIQIAQDEMPYGVSLGAGPVLTPVLYDPLAPKGSRWSRKGLQASKIPRVYHSTAILLPDASVFVAGSNSNPDVDLDTFFPTEYRSEIFYPPYFDAPVRPAPTGQPKTLSYGGPSFDLTLPKSSYTGPANDAADKTTVVVMRSGFTTHAMNMGQRYLQLRNTYTVNKDGSITLHVSQLPPNPNLFQPGPALLFVTVDGVPSNGSFVIVGSGKVEQQAVATDATLPANVRLDGVVGGVDSATNGTTNGNGTTSANGSKGASKDESGSSKTPIIIGVVVAAAALLLIGGLIALVVARRRRGRNGQAPSAAYTSASSTVPVGMNSMEKPSSGWATTHHAGESGVFVPLNKASSESASTSQVNLVGPYRDSGDAGSVGGSQIDVSYGGGYQQQHQQGYGQQGYQGYQGYQPSNLGQGYR</sequence>
<dbReference type="InterPro" id="IPR011043">
    <property type="entry name" value="Gal_Oxase/kelch_b-propeller"/>
</dbReference>
<dbReference type="Pfam" id="PF07250">
    <property type="entry name" value="Glyoxal_oxid_N"/>
    <property type="match status" value="1"/>
</dbReference>
<feature type="compositionally biased region" description="Low complexity" evidence="2">
    <location>
        <begin position="702"/>
        <end position="716"/>
    </location>
</feature>
<dbReference type="AlphaFoldDB" id="A0A8H4QY10"/>
<dbReference type="PANTHER" id="PTHR32208">
    <property type="entry name" value="SECRETED PROTEIN-RELATED"/>
    <property type="match status" value="1"/>
</dbReference>
<dbReference type="SUPFAM" id="SSF81296">
    <property type="entry name" value="E set domains"/>
    <property type="match status" value="1"/>
</dbReference>
<feature type="domain" description="Galactose oxidase-like Early set" evidence="6">
    <location>
        <begin position="497"/>
        <end position="605"/>
    </location>
</feature>
<evidence type="ECO:0000256" key="2">
    <source>
        <dbReference type="SAM" id="MobiDB-lite"/>
    </source>
</evidence>
<evidence type="ECO:0000313" key="7">
    <source>
        <dbReference type="EMBL" id="KAF4619669.1"/>
    </source>
</evidence>
<protein>
    <submittedName>
        <fullName evidence="7">Uncharacterized protein</fullName>
    </submittedName>
</protein>